<dbReference type="Proteomes" id="UP000325902">
    <property type="component" value="Unassembled WGS sequence"/>
</dbReference>
<keyword evidence="1" id="KW-0812">Transmembrane</keyword>
<feature type="transmembrane region" description="Helical" evidence="1">
    <location>
        <begin position="111"/>
        <end position="137"/>
    </location>
</feature>
<evidence type="ECO:0000256" key="1">
    <source>
        <dbReference type="SAM" id="Phobius"/>
    </source>
</evidence>
<feature type="transmembrane region" description="Helical" evidence="1">
    <location>
        <begin position="50"/>
        <end position="70"/>
    </location>
</feature>
<feature type="transmembrane region" description="Helical" evidence="1">
    <location>
        <begin position="20"/>
        <end position="43"/>
    </location>
</feature>
<feature type="transmembrane region" description="Helical" evidence="1">
    <location>
        <begin position="187"/>
        <end position="208"/>
    </location>
</feature>
<dbReference type="AlphaFoldDB" id="A0A5N5CXL5"/>
<evidence type="ECO:0000313" key="2">
    <source>
        <dbReference type="EMBL" id="KAB2570105.1"/>
    </source>
</evidence>
<organism evidence="2 3">
    <name type="scientific">Lasiodiplodia theobromae</name>
    <dbReference type="NCBI Taxonomy" id="45133"/>
    <lineage>
        <taxon>Eukaryota</taxon>
        <taxon>Fungi</taxon>
        <taxon>Dikarya</taxon>
        <taxon>Ascomycota</taxon>
        <taxon>Pezizomycotina</taxon>
        <taxon>Dothideomycetes</taxon>
        <taxon>Dothideomycetes incertae sedis</taxon>
        <taxon>Botryosphaeriales</taxon>
        <taxon>Botryosphaeriaceae</taxon>
        <taxon>Lasiodiplodia</taxon>
    </lineage>
</organism>
<keyword evidence="1" id="KW-0472">Membrane</keyword>
<evidence type="ECO:0000313" key="3">
    <source>
        <dbReference type="Proteomes" id="UP000325902"/>
    </source>
</evidence>
<feature type="transmembrane region" description="Helical" evidence="1">
    <location>
        <begin position="157"/>
        <end position="180"/>
    </location>
</feature>
<reference evidence="2 3" key="1">
    <citation type="journal article" date="2019" name="Sci. Rep.">
        <title>A multi-omics analysis of the grapevine pathogen Lasiodiplodia theobromae reveals that temperature affects the expression of virulence- and pathogenicity-related genes.</title>
        <authorList>
            <person name="Felix C."/>
            <person name="Meneses R."/>
            <person name="Goncalves M.F.M."/>
            <person name="Tilleman L."/>
            <person name="Duarte A.S."/>
            <person name="Jorrin-Novo J.V."/>
            <person name="Van de Peer Y."/>
            <person name="Deforce D."/>
            <person name="Van Nieuwerburgh F."/>
            <person name="Esteves A.C."/>
            <person name="Alves A."/>
        </authorList>
    </citation>
    <scope>NUCLEOTIDE SEQUENCE [LARGE SCALE GENOMIC DNA]</scope>
    <source>
        <strain evidence="2 3">LA-SOL3</strain>
    </source>
</reference>
<sequence>MPPAPTHSWRIAIIREPDSAIALGTVAFGAFTFFAVTFSAFVVGTIAFCAIAFFAVTFLAFGLAVSYGAVNLRTYRFVTAYFFVPVCFLRHTPVAVAAIGLGAVNTASIRFTAICIVAVCFGTIFAAVGLTSIYFFVVDPTAIRLAANNFRNITSAAVALIGSFSFASLSFAFLSFAFGFAATTFTAIGFTTITLTAIAFATIGFTSLGFTFDFTFITIVKFATLSFPAIWASAI</sequence>
<dbReference type="EMBL" id="VCHE01000151">
    <property type="protein sequence ID" value="KAB2570105.1"/>
    <property type="molecule type" value="Genomic_DNA"/>
</dbReference>
<comment type="caution">
    <text evidence="2">The sequence shown here is derived from an EMBL/GenBank/DDBJ whole genome shotgun (WGS) entry which is preliminary data.</text>
</comment>
<protein>
    <submittedName>
        <fullName evidence="2">Uncharacterized protein</fullName>
    </submittedName>
</protein>
<gene>
    <name evidence="2" type="ORF">DBV05_g11214</name>
</gene>
<name>A0A5N5CXL5_9PEZI</name>
<proteinExistence type="predicted"/>
<keyword evidence="1" id="KW-1133">Transmembrane helix</keyword>
<accession>A0A5N5CXL5</accession>
<keyword evidence="3" id="KW-1185">Reference proteome</keyword>
<feature type="transmembrane region" description="Helical" evidence="1">
    <location>
        <begin position="82"/>
        <end position="104"/>
    </location>
</feature>